<dbReference type="Proteomes" id="UP001589610">
    <property type="component" value="Unassembled WGS sequence"/>
</dbReference>
<accession>A0ABV5TTD0</accession>
<dbReference type="EMBL" id="JBHMBS010000053">
    <property type="protein sequence ID" value="MFB9682269.1"/>
    <property type="molecule type" value="Genomic_DNA"/>
</dbReference>
<evidence type="ECO:0000256" key="1">
    <source>
        <dbReference type="SAM" id="MobiDB-lite"/>
    </source>
</evidence>
<comment type="caution">
    <text evidence="2">The sequence shown here is derived from an EMBL/GenBank/DDBJ whole genome shotgun (WGS) entry which is preliminary data.</text>
</comment>
<evidence type="ECO:0000313" key="2">
    <source>
        <dbReference type="EMBL" id="MFB9682269.1"/>
    </source>
</evidence>
<sequence length="428" mass="45171">MTMLTYTVLTDPAPLEASASGRSPSTGTVYLLVTNTGPQAAYWSTITVEVPVGNGAGDLTSDFSTISPRGEYGTRSGARSPVNVQPGSGGSNSFQVTASGGKASFVSGDHLVLTLENVTVTAAAGLAVLRVTEHTGRTRTGRLTDGFAAVALVKTAPKEIPAPRDFRPDNAMVDAGTTITLSWEGSDDFEYRILFPGGQETVPQGARSWSPAAAPRRATTYTLAATSRSTPGREHFLTTTVQVRNPVLETLTVTTGVTTPWVQGANGSDGTITFSQGAVNVWSAFGSQERGTVFAGKADLTGVNTEWVQGRSTDDGWISFPKEGLNVRHGSGAWGTVFAEKADLTGVNTRWVQGRSTEDGWISFPRFGIQVSRGGTDSAKDGVVYTENIYANDRDDSSFVNLHSEGITVYSPNGRNRIGSVTARIDGQ</sequence>
<evidence type="ECO:0008006" key="4">
    <source>
        <dbReference type="Google" id="ProtNLM"/>
    </source>
</evidence>
<organism evidence="2 3">
    <name type="scientific">Streptosporangium vulgare</name>
    <dbReference type="NCBI Taxonomy" id="46190"/>
    <lineage>
        <taxon>Bacteria</taxon>
        <taxon>Bacillati</taxon>
        <taxon>Actinomycetota</taxon>
        <taxon>Actinomycetes</taxon>
        <taxon>Streptosporangiales</taxon>
        <taxon>Streptosporangiaceae</taxon>
        <taxon>Streptosporangium</taxon>
    </lineage>
</organism>
<proteinExistence type="predicted"/>
<keyword evidence="3" id="KW-1185">Reference proteome</keyword>
<gene>
    <name evidence="2" type="ORF">ACFFRH_42940</name>
</gene>
<name>A0ABV5TTD0_9ACTN</name>
<protein>
    <recommendedName>
        <fullName evidence="4">Fibronectin type-III domain-containing protein</fullName>
    </recommendedName>
</protein>
<feature type="region of interest" description="Disordered" evidence="1">
    <location>
        <begin position="71"/>
        <end position="90"/>
    </location>
</feature>
<dbReference type="RefSeq" id="WP_350927715.1">
    <property type="nucleotide sequence ID" value="NZ_JBHMBS010000053.1"/>
</dbReference>
<evidence type="ECO:0000313" key="3">
    <source>
        <dbReference type="Proteomes" id="UP001589610"/>
    </source>
</evidence>
<reference evidence="2 3" key="1">
    <citation type="submission" date="2024-09" db="EMBL/GenBank/DDBJ databases">
        <authorList>
            <person name="Sun Q."/>
            <person name="Mori K."/>
        </authorList>
    </citation>
    <scope>NUCLEOTIDE SEQUENCE [LARGE SCALE GENOMIC DNA]</scope>
    <source>
        <strain evidence="2 3">JCM 3028</strain>
    </source>
</reference>